<accession>A0A382TGQ9</accession>
<evidence type="ECO:0008006" key="2">
    <source>
        <dbReference type="Google" id="ProtNLM"/>
    </source>
</evidence>
<protein>
    <recommendedName>
        <fullName evidence="2">LptD C-terminal domain-containing protein</fullName>
    </recommendedName>
</protein>
<organism evidence="1">
    <name type="scientific">marine metagenome</name>
    <dbReference type="NCBI Taxonomy" id="408172"/>
    <lineage>
        <taxon>unclassified sequences</taxon>
        <taxon>metagenomes</taxon>
        <taxon>ecological metagenomes</taxon>
    </lineage>
</organism>
<name>A0A382TGQ9_9ZZZZ</name>
<evidence type="ECO:0000313" key="1">
    <source>
        <dbReference type="EMBL" id="SVD20578.1"/>
    </source>
</evidence>
<sequence length="126" mass="14756">NTFILKRNDVLLEVNYNFDKYNSVTPWENYNFRALGIKTSKKIKGNWLFSSAFNHSRKSYYHPAPIFGVRDDKVNSFKMGFSKSISPCWASNYNLSSNQNKSSIDIYQKKNTQFTMDYSYLCLGKE</sequence>
<dbReference type="EMBL" id="UINC01136053">
    <property type="protein sequence ID" value="SVD20578.1"/>
    <property type="molecule type" value="Genomic_DNA"/>
</dbReference>
<reference evidence="1" key="1">
    <citation type="submission" date="2018-05" db="EMBL/GenBank/DDBJ databases">
        <authorList>
            <person name="Lanie J.A."/>
            <person name="Ng W.-L."/>
            <person name="Kazmierczak K.M."/>
            <person name="Andrzejewski T.M."/>
            <person name="Davidsen T.M."/>
            <person name="Wayne K.J."/>
            <person name="Tettelin H."/>
            <person name="Glass J.I."/>
            <person name="Rusch D."/>
            <person name="Podicherti R."/>
            <person name="Tsui H.-C.T."/>
            <person name="Winkler M.E."/>
        </authorList>
    </citation>
    <scope>NUCLEOTIDE SEQUENCE</scope>
</reference>
<feature type="non-terminal residue" evidence="1">
    <location>
        <position position="1"/>
    </location>
</feature>
<dbReference type="AlphaFoldDB" id="A0A382TGQ9"/>
<proteinExistence type="predicted"/>
<gene>
    <name evidence="1" type="ORF">METZ01_LOCUS373432</name>
</gene>